<dbReference type="eggNOG" id="COG0405">
    <property type="taxonomic scope" value="Bacteria"/>
</dbReference>
<protein>
    <submittedName>
        <fullName evidence="1">Gamma-glutamyltransferase</fullName>
    </submittedName>
</protein>
<dbReference type="InterPro" id="IPR043138">
    <property type="entry name" value="GGT_lsub"/>
</dbReference>
<dbReference type="SUPFAM" id="SSF56235">
    <property type="entry name" value="N-terminal nucleophile aminohydrolases (Ntn hydrolases)"/>
    <property type="match status" value="1"/>
</dbReference>
<keyword evidence="2" id="KW-1185">Reference proteome</keyword>
<reference evidence="1 2" key="1">
    <citation type="journal article" date="2014" name="Genome Announc.">
        <title>Draft Genome Sequences of Two Isolates of the Roseobacter Group, Sulfitobacter sp. Strains 3SOLIMAR09 and 1FIGIMAR09, from Harbors of Mallorca Island (Mediterranean Sea).</title>
        <authorList>
            <person name="Mas-Llado M."/>
            <person name="Pina-Villalonga J.M."/>
            <person name="Brunet-Galmes I."/>
            <person name="Nogales B."/>
            <person name="Bosch R."/>
        </authorList>
    </citation>
    <scope>NUCLEOTIDE SEQUENCE [LARGE SCALE GENOMIC DNA]</scope>
    <source>
        <strain evidence="1 2">1FIGIMAR09</strain>
    </source>
</reference>
<dbReference type="EMBL" id="JEMU01000029">
    <property type="protein sequence ID" value="KAJ01464.1"/>
    <property type="molecule type" value="Genomic_DNA"/>
</dbReference>
<sequence>MQLRAHHPYPSRRSAVLAGNLVATSQPLAAQAGVAMLARGGNAVDAALAAAIALTVLEPTGNGIGSDAFAILWDGNELHGLNASGRSPAGWTAERFAGLAEMPFRGWESVTVPGAVSAWVMMSDRFGKLPFADLFAPAIRYAEGGFPVSPVIASLWARAAEELHPQPGFAETFMPHGRAPKAGEIFASPGHAHTLRRIAETKGEAFYHGDIAQKITAFAAEHGAALTAADLAAHEADWCGTISKSFDDVTLHEIPPNGQGIAALMALGMLNHTAIRDLDADDPQAMHLQIEAMKLALADAETYVGDPGHMDRVCTDDLLDDAYLKTRAALIDPARAQDFGAGAPKQGGTVYLTAADASGMMVSFIQSNYAGFGSGVVVPGTGIALQNRGAGFSLDPANQNHVGPIKRPFHTIIPGFVMGPEGPRMSFGVMGGPMQAQGHVQMLLRCELFGQDPQMAADAPRWRVTEGLGLACETTLPEATLTALAVLGHEITLEAPDNAFGFGGAQLIRRLPGGGGYAGGSDPRKDGAAVGF</sequence>
<accession>A0A061SPT3</accession>
<dbReference type="Proteomes" id="UP000027337">
    <property type="component" value="Unassembled WGS sequence"/>
</dbReference>
<gene>
    <name evidence="1" type="ORF">PM02_19215</name>
</gene>
<dbReference type="InterPro" id="IPR029055">
    <property type="entry name" value="Ntn_hydrolases_N"/>
</dbReference>
<dbReference type="Pfam" id="PF01019">
    <property type="entry name" value="G_glu_transpept"/>
    <property type="match status" value="1"/>
</dbReference>
<dbReference type="STRING" id="83219.PM02_19215"/>
<keyword evidence="1" id="KW-0808">Transferase</keyword>
<dbReference type="Gene3D" id="1.10.246.130">
    <property type="match status" value="1"/>
</dbReference>
<dbReference type="PANTHER" id="PTHR43881">
    <property type="entry name" value="GAMMA-GLUTAMYLTRANSPEPTIDASE (AFU_ORTHOLOGUE AFUA_4G13580)"/>
    <property type="match status" value="1"/>
</dbReference>
<dbReference type="RefSeq" id="WP_037911661.1">
    <property type="nucleotide sequence ID" value="NZ_JEMU01000029.1"/>
</dbReference>
<dbReference type="PRINTS" id="PR01210">
    <property type="entry name" value="GGTRANSPTASE"/>
</dbReference>
<comment type="caution">
    <text evidence="1">The sequence shown here is derived from an EMBL/GenBank/DDBJ whole genome shotgun (WGS) entry which is preliminary data.</text>
</comment>
<dbReference type="PANTHER" id="PTHR43881:SF1">
    <property type="entry name" value="GAMMA-GLUTAMYLTRANSPEPTIDASE (AFU_ORTHOLOGUE AFUA_4G13580)"/>
    <property type="match status" value="1"/>
</dbReference>
<dbReference type="AlphaFoldDB" id="A0A061SPT3"/>
<dbReference type="Gene3D" id="3.60.20.40">
    <property type="match status" value="1"/>
</dbReference>
<evidence type="ECO:0000313" key="1">
    <source>
        <dbReference type="EMBL" id="KAJ01464.1"/>
    </source>
</evidence>
<dbReference type="GO" id="GO:0016740">
    <property type="term" value="F:transferase activity"/>
    <property type="evidence" value="ECO:0007669"/>
    <property type="project" value="UniProtKB-KW"/>
</dbReference>
<dbReference type="InterPro" id="IPR043137">
    <property type="entry name" value="GGT_ssub_C"/>
</dbReference>
<organism evidence="1 2">
    <name type="scientific">Sulfitobacter mediterraneus</name>
    <dbReference type="NCBI Taxonomy" id="83219"/>
    <lineage>
        <taxon>Bacteria</taxon>
        <taxon>Pseudomonadati</taxon>
        <taxon>Pseudomonadota</taxon>
        <taxon>Alphaproteobacteria</taxon>
        <taxon>Rhodobacterales</taxon>
        <taxon>Roseobacteraceae</taxon>
        <taxon>Sulfitobacter</taxon>
    </lineage>
</organism>
<dbReference type="InterPro" id="IPR052896">
    <property type="entry name" value="GGT-like_enzyme"/>
</dbReference>
<name>A0A061SPT3_9RHOB</name>
<proteinExistence type="predicted"/>
<evidence type="ECO:0000313" key="2">
    <source>
        <dbReference type="Proteomes" id="UP000027337"/>
    </source>
</evidence>